<gene>
    <name evidence="2" type="ORF">COX36_03440</name>
</gene>
<name>A0A2G9YW28_9BACT</name>
<dbReference type="Gene3D" id="3.30.70.1290">
    <property type="entry name" value="Transposase IS200-like"/>
    <property type="match status" value="1"/>
</dbReference>
<organism evidence="2 3">
    <name type="scientific">Candidatus Nealsonbacteria bacterium CG23_combo_of_CG06-09_8_20_14_all_38_19</name>
    <dbReference type="NCBI Taxonomy" id="1974721"/>
    <lineage>
        <taxon>Bacteria</taxon>
        <taxon>Candidatus Nealsoniibacteriota</taxon>
    </lineage>
</organism>
<dbReference type="AlphaFoldDB" id="A0A2G9YW28"/>
<dbReference type="Proteomes" id="UP000230273">
    <property type="component" value="Unassembled WGS sequence"/>
</dbReference>
<comment type="caution">
    <text evidence="2">The sequence shown here is derived from an EMBL/GenBank/DDBJ whole genome shotgun (WGS) entry which is preliminary data.</text>
</comment>
<dbReference type="PANTHER" id="PTHR34322:SF2">
    <property type="entry name" value="TRANSPOSASE IS200-LIKE DOMAIN-CONTAINING PROTEIN"/>
    <property type="match status" value="1"/>
</dbReference>
<proteinExistence type="predicted"/>
<dbReference type="InterPro" id="IPR036515">
    <property type="entry name" value="Transposase_17_sf"/>
</dbReference>
<dbReference type="SMART" id="SM01321">
    <property type="entry name" value="Y1_Tnp"/>
    <property type="match status" value="1"/>
</dbReference>
<dbReference type="GO" id="GO:0006313">
    <property type="term" value="P:DNA transposition"/>
    <property type="evidence" value="ECO:0007669"/>
    <property type="project" value="InterPro"/>
</dbReference>
<evidence type="ECO:0000313" key="3">
    <source>
        <dbReference type="Proteomes" id="UP000230273"/>
    </source>
</evidence>
<feature type="domain" description="Transposase IS200-like" evidence="1">
    <location>
        <begin position="9"/>
        <end position="124"/>
    </location>
</feature>
<evidence type="ECO:0000313" key="2">
    <source>
        <dbReference type="EMBL" id="PIP23399.1"/>
    </source>
</evidence>
<dbReference type="PANTHER" id="PTHR34322">
    <property type="entry name" value="TRANSPOSASE, Y1_TNP DOMAIN-CONTAINING"/>
    <property type="match status" value="1"/>
</dbReference>
<dbReference type="SUPFAM" id="SSF143422">
    <property type="entry name" value="Transposase IS200-like"/>
    <property type="match status" value="1"/>
</dbReference>
<dbReference type="GO" id="GO:0003677">
    <property type="term" value="F:DNA binding"/>
    <property type="evidence" value="ECO:0007669"/>
    <property type="project" value="InterPro"/>
</dbReference>
<dbReference type="GO" id="GO:0004803">
    <property type="term" value="F:transposase activity"/>
    <property type="evidence" value="ECO:0007669"/>
    <property type="project" value="InterPro"/>
</dbReference>
<protein>
    <submittedName>
        <fullName evidence="2">Transposase</fullName>
    </submittedName>
</protein>
<dbReference type="EMBL" id="PCRP01000057">
    <property type="protein sequence ID" value="PIP23399.1"/>
    <property type="molecule type" value="Genomic_DNA"/>
</dbReference>
<evidence type="ECO:0000259" key="1">
    <source>
        <dbReference type="SMART" id="SM01321"/>
    </source>
</evidence>
<accession>A0A2G9YW28</accession>
<dbReference type="Pfam" id="PF01797">
    <property type="entry name" value="Y1_Tnp"/>
    <property type="match status" value="1"/>
</dbReference>
<dbReference type="InterPro" id="IPR002686">
    <property type="entry name" value="Transposase_17"/>
</dbReference>
<sequence length="232" mass="27889">MPRPLRITISNLPFHVLDRGNNRQTIFQEEDDFIYFLKLLKRYKKELKFKLYHLCLMPNHIHLVIEPTITGSLPKIMMRLTLAYSSYFNKKHGRVGHVWQGRYKSSLLDKEGYFIWCGLYVELNPVRAKLVEKPQDWRWSSYNFYAFGKGGPLIEELIDTDPYYFQLADNPEERQERYRKNIEGVMKEDFLRNIRQQLDEGVFGKQNFVQEMKEKFQIRSLKSRGRPKRAEK</sequence>
<reference evidence="2 3" key="1">
    <citation type="submission" date="2017-09" db="EMBL/GenBank/DDBJ databases">
        <title>Depth-based differentiation of microbial function through sediment-hosted aquifers and enrichment of novel symbionts in the deep terrestrial subsurface.</title>
        <authorList>
            <person name="Probst A.J."/>
            <person name="Ladd B."/>
            <person name="Jarett J.K."/>
            <person name="Geller-Mcgrath D.E."/>
            <person name="Sieber C.M."/>
            <person name="Emerson J.B."/>
            <person name="Anantharaman K."/>
            <person name="Thomas B.C."/>
            <person name="Malmstrom R."/>
            <person name="Stieglmeier M."/>
            <person name="Klingl A."/>
            <person name="Woyke T."/>
            <person name="Ryan C.M."/>
            <person name="Banfield J.F."/>
        </authorList>
    </citation>
    <scope>NUCLEOTIDE SEQUENCE [LARGE SCALE GENOMIC DNA]</scope>
    <source>
        <strain evidence="2">CG23_combo_of_CG06-09_8_20_14_all_38_19</strain>
    </source>
</reference>